<proteinExistence type="predicted"/>
<evidence type="ECO:0000313" key="3">
    <source>
        <dbReference type="Proteomes" id="UP000293483"/>
    </source>
</evidence>
<accession>A0A4Q7B1J7</accession>
<protein>
    <submittedName>
        <fullName evidence="2">DUF2939 domain-containing protein</fullName>
    </submittedName>
</protein>
<feature type="transmembrane region" description="Helical" evidence="1">
    <location>
        <begin position="6"/>
        <end position="27"/>
    </location>
</feature>
<evidence type="ECO:0000256" key="1">
    <source>
        <dbReference type="SAM" id="Phobius"/>
    </source>
</evidence>
<dbReference type="EMBL" id="SGSU01000003">
    <property type="protein sequence ID" value="RZG68881.1"/>
    <property type="molecule type" value="Genomic_DNA"/>
</dbReference>
<keyword evidence="1" id="KW-1133">Transmembrane helix</keyword>
<sequence length="219" mass="24050">MKALKIALAGMVMVALILFFASPYWVLYQINQAYQQNDAAGIAKYIDFDQVKKSLQPQIEQKLNAAAGLEHLPGALQKWGHQLSSAISAQAIDAAVNEHTIFLLMQGKGLKESLQQSLTENSAAMPESIRNLLAQQASAASQSEKIEQDLAKPEIDALGTAEQSSLDAQEKRPKPKMKAHYTGLNSFEIAVPNDAGEITHVEMRRSNVSWKIVNIRLPN</sequence>
<comment type="caution">
    <text evidence="2">The sequence shown here is derived from an EMBL/GenBank/DDBJ whole genome shotgun (WGS) entry which is preliminary data.</text>
</comment>
<keyword evidence="1" id="KW-0472">Membrane</keyword>
<dbReference type="Proteomes" id="UP000293483">
    <property type="component" value="Unassembled WGS sequence"/>
</dbReference>
<dbReference type="STRING" id="202951.GCA_001485025_00461"/>
<dbReference type="AlphaFoldDB" id="A0A4Q7B1J7"/>
<reference evidence="2 3" key="1">
    <citation type="submission" date="2019-02" db="EMBL/GenBank/DDBJ databases">
        <title>The Batch Genome Submission of Acinetobacter spp. strains.</title>
        <authorList>
            <person name="Qin J."/>
            <person name="Hu Y."/>
            <person name="Ye H."/>
            <person name="Wei L."/>
            <person name="Feng Y."/>
            <person name="Zong Z."/>
        </authorList>
    </citation>
    <scope>NUCLEOTIDE SEQUENCE [LARGE SCALE GENOMIC DNA]</scope>
    <source>
        <strain evidence="2 3">WCHABo060081</strain>
    </source>
</reference>
<dbReference type="RefSeq" id="WP_130144262.1">
    <property type="nucleotide sequence ID" value="NZ_SGSU01000003.1"/>
</dbReference>
<keyword evidence="1" id="KW-0812">Transmembrane</keyword>
<dbReference type="InterPro" id="IPR021330">
    <property type="entry name" value="DUF2939"/>
</dbReference>
<name>A0A4Q7B1J7_9GAMM</name>
<gene>
    <name evidence="2" type="ORF">EXE25_04210</name>
</gene>
<dbReference type="Pfam" id="PF11159">
    <property type="entry name" value="DUF2939"/>
    <property type="match status" value="1"/>
</dbReference>
<evidence type="ECO:0000313" key="2">
    <source>
        <dbReference type="EMBL" id="RZG68881.1"/>
    </source>
</evidence>
<organism evidence="2 3">
    <name type="scientific">Acinetobacter bouvetii</name>
    <dbReference type="NCBI Taxonomy" id="202951"/>
    <lineage>
        <taxon>Bacteria</taxon>
        <taxon>Pseudomonadati</taxon>
        <taxon>Pseudomonadota</taxon>
        <taxon>Gammaproteobacteria</taxon>
        <taxon>Moraxellales</taxon>
        <taxon>Moraxellaceae</taxon>
        <taxon>Acinetobacter</taxon>
    </lineage>
</organism>